<dbReference type="EMBL" id="CP101637">
    <property type="protein sequence ID" value="WMT82650.1"/>
    <property type="molecule type" value="Genomic_DNA"/>
</dbReference>
<dbReference type="PROSITE" id="PS51257">
    <property type="entry name" value="PROKAR_LIPOPROTEIN"/>
    <property type="match status" value="1"/>
</dbReference>
<accession>A0ABY9Q609</accession>
<sequence length="29" mass="3222">MKVVKNIITCTIILMVLFVAGCNDINNKI</sequence>
<evidence type="ECO:0008006" key="3">
    <source>
        <dbReference type="Google" id="ProtNLM"/>
    </source>
</evidence>
<protein>
    <recommendedName>
        <fullName evidence="3">Lipoprotein</fullName>
    </recommendedName>
</protein>
<organism evidence="1 2">
    <name type="scientific">Terrisporobacter mayombei</name>
    <dbReference type="NCBI Taxonomy" id="1541"/>
    <lineage>
        <taxon>Bacteria</taxon>
        <taxon>Bacillati</taxon>
        <taxon>Bacillota</taxon>
        <taxon>Clostridia</taxon>
        <taxon>Peptostreptococcales</taxon>
        <taxon>Peptostreptococcaceae</taxon>
        <taxon>Terrisporobacter</taxon>
    </lineage>
</organism>
<name>A0ABY9Q609_9FIRM</name>
<reference evidence="1 2" key="1">
    <citation type="submission" date="2022-07" db="EMBL/GenBank/DDBJ databases">
        <title>Genome sequence of Terrisporobacter mayombei DSM6539.</title>
        <authorList>
            <person name="Boeer T."/>
            <person name="Bengelsdorf F.R."/>
            <person name="Daniel R."/>
            <person name="Poehlein A."/>
        </authorList>
    </citation>
    <scope>NUCLEOTIDE SEQUENCE [LARGE SCALE GENOMIC DNA]</scope>
    <source>
        <strain evidence="1 2">DSM 6539</strain>
    </source>
</reference>
<dbReference type="Proteomes" id="UP001235030">
    <property type="component" value="Chromosome"/>
</dbReference>
<evidence type="ECO:0000313" key="1">
    <source>
        <dbReference type="EMBL" id="WMT82650.1"/>
    </source>
</evidence>
<gene>
    <name evidence="1" type="ORF">TEMA_31380</name>
</gene>
<keyword evidence="2" id="KW-1185">Reference proteome</keyword>
<evidence type="ECO:0000313" key="2">
    <source>
        <dbReference type="Proteomes" id="UP001235030"/>
    </source>
</evidence>
<proteinExistence type="predicted"/>